<accession>A0A9K3E8L4</accession>
<protein>
    <submittedName>
        <fullName evidence="1">Uncharacterized protein</fullName>
    </submittedName>
</protein>
<evidence type="ECO:0000313" key="1">
    <source>
        <dbReference type="EMBL" id="KAF5768952.1"/>
    </source>
</evidence>
<reference evidence="1" key="1">
    <citation type="journal article" date="2017" name="Nature">
        <title>The sunflower genome provides insights into oil metabolism, flowering and Asterid evolution.</title>
        <authorList>
            <person name="Badouin H."/>
            <person name="Gouzy J."/>
            <person name="Grassa C.J."/>
            <person name="Murat F."/>
            <person name="Staton S.E."/>
            <person name="Cottret L."/>
            <person name="Lelandais-Briere C."/>
            <person name="Owens G.L."/>
            <person name="Carrere S."/>
            <person name="Mayjonade B."/>
            <person name="Legrand L."/>
            <person name="Gill N."/>
            <person name="Kane N.C."/>
            <person name="Bowers J.E."/>
            <person name="Hubner S."/>
            <person name="Bellec A."/>
            <person name="Berard A."/>
            <person name="Berges H."/>
            <person name="Blanchet N."/>
            <person name="Boniface M.C."/>
            <person name="Brunel D."/>
            <person name="Catrice O."/>
            <person name="Chaidir N."/>
            <person name="Claudel C."/>
            <person name="Donnadieu C."/>
            <person name="Faraut T."/>
            <person name="Fievet G."/>
            <person name="Helmstetter N."/>
            <person name="King M."/>
            <person name="Knapp S.J."/>
            <person name="Lai Z."/>
            <person name="Le Paslier M.C."/>
            <person name="Lippi Y."/>
            <person name="Lorenzon L."/>
            <person name="Mandel J.R."/>
            <person name="Marage G."/>
            <person name="Marchand G."/>
            <person name="Marquand E."/>
            <person name="Bret-Mestries E."/>
            <person name="Morien E."/>
            <person name="Nambeesan S."/>
            <person name="Nguyen T."/>
            <person name="Pegot-Espagnet P."/>
            <person name="Pouilly N."/>
            <person name="Raftis F."/>
            <person name="Sallet E."/>
            <person name="Schiex T."/>
            <person name="Thomas J."/>
            <person name="Vandecasteele C."/>
            <person name="Vares D."/>
            <person name="Vear F."/>
            <person name="Vautrin S."/>
            <person name="Crespi M."/>
            <person name="Mangin B."/>
            <person name="Burke J.M."/>
            <person name="Salse J."/>
            <person name="Munos S."/>
            <person name="Vincourt P."/>
            <person name="Rieseberg L.H."/>
            <person name="Langlade N.B."/>
        </authorList>
    </citation>
    <scope>NUCLEOTIDE SEQUENCE</scope>
    <source>
        <tissue evidence="1">Leaves</tissue>
    </source>
</reference>
<proteinExistence type="predicted"/>
<dbReference type="Gramene" id="mRNA:HanXRQr2_Chr14g0642541">
    <property type="protein sequence ID" value="CDS:HanXRQr2_Chr14g0642541.1"/>
    <property type="gene ID" value="HanXRQr2_Chr14g0642541"/>
</dbReference>
<organism evidence="1 2">
    <name type="scientific">Helianthus annuus</name>
    <name type="common">Common sunflower</name>
    <dbReference type="NCBI Taxonomy" id="4232"/>
    <lineage>
        <taxon>Eukaryota</taxon>
        <taxon>Viridiplantae</taxon>
        <taxon>Streptophyta</taxon>
        <taxon>Embryophyta</taxon>
        <taxon>Tracheophyta</taxon>
        <taxon>Spermatophyta</taxon>
        <taxon>Magnoliopsida</taxon>
        <taxon>eudicotyledons</taxon>
        <taxon>Gunneridae</taxon>
        <taxon>Pentapetalae</taxon>
        <taxon>asterids</taxon>
        <taxon>campanulids</taxon>
        <taxon>Asterales</taxon>
        <taxon>Asteraceae</taxon>
        <taxon>Asteroideae</taxon>
        <taxon>Heliantheae alliance</taxon>
        <taxon>Heliantheae</taxon>
        <taxon>Helianthus</taxon>
    </lineage>
</organism>
<name>A0A9K3E8L4_HELAN</name>
<reference evidence="1" key="2">
    <citation type="submission" date="2020-06" db="EMBL/GenBank/DDBJ databases">
        <title>Helianthus annuus Genome sequencing and assembly Release 2.</title>
        <authorList>
            <person name="Gouzy J."/>
            <person name="Langlade N."/>
            <person name="Munos S."/>
        </authorList>
    </citation>
    <scope>NUCLEOTIDE SEQUENCE</scope>
    <source>
        <tissue evidence="1">Leaves</tissue>
    </source>
</reference>
<evidence type="ECO:0000313" key="2">
    <source>
        <dbReference type="Proteomes" id="UP000215914"/>
    </source>
</evidence>
<dbReference type="Proteomes" id="UP000215914">
    <property type="component" value="Unassembled WGS sequence"/>
</dbReference>
<dbReference type="AlphaFoldDB" id="A0A9K3E8L4"/>
<comment type="caution">
    <text evidence="1">The sequence shown here is derived from an EMBL/GenBank/DDBJ whole genome shotgun (WGS) entry which is preliminary data.</text>
</comment>
<gene>
    <name evidence="1" type="ORF">HanXRQr2_Chr14g0642541</name>
</gene>
<keyword evidence="2" id="KW-1185">Reference proteome</keyword>
<sequence>MKTWVGFLSQMGFTDNFTVVTTGGWVSRFSPESGADLEAIYGFPGTQSIWKKTFFCSVNLV</sequence>
<dbReference type="EMBL" id="MNCJ02000329">
    <property type="protein sequence ID" value="KAF5768952.1"/>
    <property type="molecule type" value="Genomic_DNA"/>
</dbReference>